<comment type="subcellular location">
    <subcellularLocation>
        <location evidence="1">Nucleus</location>
        <location evidence="1">Nucleolus</location>
    </subcellularLocation>
</comment>
<evidence type="ECO:0000259" key="5">
    <source>
        <dbReference type="Pfam" id="PF14382"/>
    </source>
</evidence>
<gene>
    <name evidence="6" type="ORF">POCULU_LOCUS3050</name>
</gene>
<dbReference type="Pfam" id="PF10447">
    <property type="entry name" value="EXOSC1"/>
    <property type="match status" value="1"/>
</dbReference>
<dbReference type="GO" id="GO:0005737">
    <property type="term" value="C:cytoplasm"/>
    <property type="evidence" value="ECO:0007669"/>
    <property type="project" value="TreeGrafter"/>
</dbReference>
<dbReference type="InterPro" id="IPR025721">
    <property type="entry name" value="Exosome_cplx_N_dom"/>
</dbReference>
<dbReference type="Proteomes" id="UP000789572">
    <property type="component" value="Unassembled WGS sequence"/>
</dbReference>
<dbReference type="GO" id="GO:0003723">
    <property type="term" value="F:RNA binding"/>
    <property type="evidence" value="ECO:0007669"/>
    <property type="project" value="InterPro"/>
</dbReference>
<dbReference type="EMBL" id="CAJVPJ010000315">
    <property type="protein sequence ID" value="CAG8510600.1"/>
    <property type="molecule type" value="Genomic_DNA"/>
</dbReference>
<reference evidence="6" key="1">
    <citation type="submission" date="2021-06" db="EMBL/GenBank/DDBJ databases">
        <authorList>
            <person name="Kallberg Y."/>
            <person name="Tangrot J."/>
            <person name="Rosling A."/>
        </authorList>
    </citation>
    <scope>NUCLEOTIDE SEQUENCE</scope>
    <source>
        <strain evidence="6">IA702</strain>
    </source>
</reference>
<evidence type="ECO:0000313" key="6">
    <source>
        <dbReference type="EMBL" id="CAG8510600.1"/>
    </source>
</evidence>
<protein>
    <submittedName>
        <fullName evidence="6">3435_t:CDS:1</fullName>
    </submittedName>
</protein>
<dbReference type="AlphaFoldDB" id="A0A9N8ZXA5"/>
<evidence type="ECO:0000256" key="1">
    <source>
        <dbReference type="ARBA" id="ARBA00004604"/>
    </source>
</evidence>
<dbReference type="InterPro" id="IPR019495">
    <property type="entry name" value="EXOSC1_C"/>
</dbReference>
<dbReference type="Gene3D" id="2.40.50.140">
    <property type="entry name" value="Nucleic acid-binding proteins"/>
    <property type="match status" value="1"/>
</dbReference>
<dbReference type="InterPro" id="IPR039771">
    <property type="entry name" value="Csl4"/>
</dbReference>
<dbReference type="PANTHER" id="PTHR12686:SF8">
    <property type="entry name" value="EXOSOME COMPLEX COMPONENT CSL4"/>
    <property type="match status" value="1"/>
</dbReference>
<dbReference type="Gene3D" id="2.40.50.100">
    <property type="match status" value="1"/>
</dbReference>
<evidence type="ECO:0000313" key="7">
    <source>
        <dbReference type="Proteomes" id="UP000789572"/>
    </source>
</evidence>
<dbReference type="PANTHER" id="PTHR12686">
    <property type="entry name" value="3'-5' EXORIBONUCLEASE CSL4-RELATED"/>
    <property type="match status" value="1"/>
</dbReference>
<keyword evidence="2" id="KW-0963">Cytoplasm</keyword>
<dbReference type="OrthoDB" id="440760at2759"/>
<sequence>MPVEIVTPGQRLGHAQDYAAGPGTYVRGDFLYASVVGVKRVLVETDKKTRYLTVSKEKVQSAVPTVGNIVRGFDLKCMFIDPQHINVINIPGLLFYQITGKVIRINQREAVVSIMVIGNAPCGEDFQGIIRKQDVRQFDRDKVKISDSFRPGDIVRAKVISLGDARSYYLSTADNDFGGCAMYPISWEEMQCPKMKEIERRKCAKP</sequence>
<comment type="caution">
    <text evidence="6">The sequence shown here is derived from an EMBL/GenBank/DDBJ whole genome shotgun (WGS) entry which is preliminary data.</text>
</comment>
<dbReference type="SUPFAM" id="SSF110324">
    <property type="entry name" value="Ribosomal L27 protein-like"/>
    <property type="match status" value="1"/>
</dbReference>
<dbReference type="InterPro" id="IPR012340">
    <property type="entry name" value="NA-bd_OB-fold"/>
</dbReference>
<dbReference type="Pfam" id="PF14382">
    <property type="entry name" value="ECR1_N"/>
    <property type="match status" value="1"/>
</dbReference>
<name>A0A9N8ZXA5_9GLOM</name>
<feature type="domain" description="Exosome complex component N-terminal" evidence="5">
    <location>
        <begin position="5"/>
        <end position="41"/>
    </location>
</feature>
<evidence type="ECO:0000256" key="2">
    <source>
        <dbReference type="ARBA" id="ARBA00022490"/>
    </source>
</evidence>
<dbReference type="SUPFAM" id="SSF50249">
    <property type="entry name" value="Nucleic acid-binding proteins"/>
    <property type="match status" value="1"/>
</dbReference>
<proteinExistence type="predicted"/>
<keyword evidence="3" id="KW-0271">Exosome</keyword>
<dbReference type="GO" id="GO:0006396">
    <property type="term" value="P:RNA processing"/>
    <property type="evidence" value="ECO:0007669"/>
    <property type="project" value="InterPro"/>
</dbReference>
<organism evidence="6 7">
    <name type="scientific">Paraglomus occultum</name>
    <dbReference type="NCBI Taxonomy" id="144539"/>
    <lineage>
        <taxon>Eukaryota</taxon>
        <taxon>Fungi</taxon>
        <taxon>Fungi incertae sedis</taxon>
        <taxon>Mucoromycota</taxon>
        <taxon>Glomeromycotina</taxon>
        <taxon>Glomeromycetes</taxon>
        <taxon>Paraglomerales</taxon>
        <taxon>Paraglomeraceae</taxon>
        <taxon>Paraglomus</taxon>
    </lineage>
</organism>
<feature type="domain" description="Exosome complex component CSL4 C-terminal" evidence="4">
    <location>
        <begin position="122"/>
        <end position="162"/>
    </location>
</feature>
<evidence type="ECO:0000259" key="4">
    <source>
        <dbReference type="Pfam" id="PF10447"/>
    </source>
</evidence>
<keyword evidence="7" id="KW-1185">Reference proteome</keyword>
<accession>A0A9N8ZXA5</accession>
<evidence type="ECO:0000256" key="3">
    <source>
        <dbReference type="ARBA" id="ARBA00022835"/>
    </source>
</evidence>
<dbReference type="GO" id="GO:0005730">
    <property type="term" value="C:nucleolus"/>
    <property type="evidence" value="ECO:0007669"/>
    <property type="project" value="UniProtKB-SubCell"/>
</dbReference>
<dbReference type="GO" id="GO:0000176">
    <property type="term" value="C:nuclear exosome (RNase complex)"/>
    <property type="evidence" value="ECO:0007669"/>
    <property type="project" value="TreeGrafter"/>
</dbReference>